<sequence length="60" mass="6927">FNRNTSDESLNLTVSPPSTYSADDLMQMSVTDRLDYIRRLLRSYAAYVCHVQRISQARCP</sequence>
<evidence type="ECO:0000313" key="1">
    <source>
        <dbReference type="EMBL" id="CAF4628313.1"/>
    </source>
</evidence>
<accession>A0A8S2ZG48</accession>
<comment type="caution">
    <text evidence="1">The sequence shown here is derived from an EMBL/GenBank/DDBJ whole genome shotgun (WGS) entry which is preliminary data.</text>
</comment>
<feature type="non-terminal residue" evidence="1">
    <location>
        <position position="60"/>
    </location>
</feature>
<organism evidence="1 2">
    <name type="scientific">Rotaria magnacalcarata</name>
    <dbReference type="NCBI Taxonomy" id="392030"/>
    <lineage>
        <taxon>Eukaryota</taxon>
        <taxon>Metazoa</taxon>
        <taxon>Spiralia</taxon>
        <taxon>Gnathifera</taxon>
        <taxon>Rotifera</taxon>
        <taxon>Eurotatoria</taxon>
        <taxon>Bdelloidea</taxon>
        <taxon>Philodinida</taxon>
        <taxon>Philodinidae</taxon>
        <taxon>Rotaria</taxon>
    </lineage>
</organism>
<gene>
    <name evidence="1" type="ORF">SMN809_LOCUS40193</name>
</gene>
<feature type="non-terminal residue" evidence="1">
    <location>
        <position position="1"/>
    </location>
</feature>
<evidence type="ECO:0000313" key="2">
    <source>
        <dbReference type="Proteomes" id="UP000676336"/>
    </source>
</evidence>
<dbReference type="EMBL" id="CAJOBI010110020">
    <property type="protein sequence ID" value="CAF4628313.1"/>
    <property type="molecule type" value="Genomic_DNA"/>
</dbReference>
<reference evidence="1" key="1">
    <citation type="submission" date="2021-02" db="EMBL/GenBank/DDBJ databases">
        <authorList>
            <person name="Nowell W R."/>
        </authorList>
    </citation>
    <scope>NUCLEOTIDE SEQUENCE</scope>
</reference>
<name>A0A8S2ZG48_9BILA</name>
<dbReference type="AlphaFoldDB" id="A0A8S2ZG48"/>
<protein>
    <submittedName>
        <fullName evidence="1">Uncharacterized protein</fullName>
    </submittedName>
</protein>
<dbReference type="Proteomes" id="UP000676336">
    <property type="component" value="Unassembled WGS sequence"/>
</dbReference>
<proteinExistence type="predicted"/>